<dbReference type="Proteomes" id="UP000277204">
    <property type="component" value="Unassembled WGS sequence"/>
</dbReference>
<dbReference type="STRING" id="48269.A0A183MAP0"/>
<gene>
    <name evidence="1" type="ORF">SMRZ_LOCUS13115</name>
</gene>
<organism evidence="1 2">
    <name type="scientific">Schistosoma margrebowiei</name>
    <dbReference type="NCBI Taxonomy" id="48269"/>
    <lineage>
        <taxon>Eukaryota</taxon>
        <taxon>Metazoa</taxon>
        <taxon>Spiralia</taxon>
        <taxon>Lophotrochozoa</taxon>
        <taxon>Platyhelminthes</taxon>
        <taxon>Trematoda</taxon>
        <taxon>Digenea</taxon>
        <taxon>Strigeidida</taxon>
        <taxon>Schistosomatoidea</taxon>
        <taxon>Schistosomatidae</taxon>
        <taxon>Schistosoma</taxon>
    </lineage>
</organism>
<accession>A0A183MAP0</accession>
<evidence type="ECO:0000313" key="2">
    <source>
        <dbReference type="Proteomes" id="UP000277204"/>
    </source>
</evidence>
<sequence length="150" mass="17314">CQTDFNPSGQIEWFTWKSNYTQIHLSYGSNLQLNLNQLQSSLEMIIVNSKNLWIINKQYSNDYENHLHVDDYMNLKNVNFHIHLWKFTCIASSLGFDSQSANRFIIQAGMIEGNQQETVGQSFVLLGIRQQGVPVILRELMLPDGFNSDI</sequence>
<reference evidence="1 2" key="1">
    <citation type="submission" date="2018-11" db="EMBL/GenBank/DDBJ databases">
        <authorList>
            <consortium name="Pathogen Informatics"/>
        </authorList>
    </citation>
    <scope>NUCLEOTIDE SEQUENCE [LARGE SCALE GENOMIC DNA]</scope>
    <source>
        <strain evidence="1 2">Zambia</strain>
    </source>
</reference>
<proteinExistence type="predicted"/>
<evidence type="ECO:0000313" key="1">
    <source>
        <dbReference type="EMBL" id="VDP03992.1"/>
    </source>
</evidence>
<protein>
    <submittedName>
        <fullName evidence="1">Uncharacterized protein</fullName>
    </submittedName>
</protein>
<name>A0A183MAP0_9TREM</name>
<dbReference type="AlphaFoldDB" id="A0A183MAP0"/>
<keyword evidence="2" id="KW-1185">Reference proteome</keyword>
<feature type="non-terminal residue" evidence="1">
    <location>
        <position position="1"/>
    </location>
</feature>
<dbReference type="EMBL" id="UZAI01009147">
    <property type="protein sequence ID" value="VDP03992.1"/>
    <property type="molecule type" value="Genomic_DNA"/>
</dbReference>